<evidence type="ECO:0000313" key="1">
    <source>
        <dbReference type="EMBL" id="MFB9952027.1"/>
    </source>
</evidence>
<proteinExistence type="predicted"/>
<sequence length="458" mass="48791">MADIDTSFYPRADSNSLIDKIGTAMQIRNTMEQNKLLQGQQQRQNIDIDQAKIDLAHKQYQGLANLVGSIAQDPRAGTTEGPALVRQYADNAVKQGFVTPEAAQTALATMPQDPAQIPQWLQTMNVTILEGANRFSQIYGSPTTISDNSRIIPATVSPITGVRQIGAPIDVTVSPESRADLVQTTDAQGRTVLVPKGNILTQAGVNPMTAQPSANNQLVAPPTSVERRALPPVQQPTNPPGGVVTSPSAGEIQAQTVMGQAGGEQYAQDVARERNYQADVLPLEKALAGLERLGPTGTGPGTETINEAKSFLTSMGIIAPDQDVKDFDEVRKYLVQYAREAGDTGTNDKLAAAFAGNPSLGISNAASIDVVKTAISLRRLQNAQTRAFQASGQTPAEYGKWSVEFNASQDPVAYGFDMMDGAQRLKYFKGLDQAGKAKFLNSLKTAQGLGIVSPPSVE</sequence>
<dbReference type="EMBL" id="JBHMAA010000032">
    <property type="protein sequence ID" value="MFB9952027.1"/>
    <property type="molecule type" value="Genomic_DNA"/>
</dbReference>
<keyword evidence="2" id="KW-1185">Reference proteome</keyword>
<protein>
    <submittedName>
        <fullName evidence="1">Uncharacterized protein</fullName>
    </submittedName>
</protein>
<comment type="caution">
    <text evidence="1">The sequence shown here is derived from an EMBL/GenBank/DDBJ whole genome shotgun (WGS) entry which is preliminary data.</text>
</comment>
<reference evidence="1 2" key="1">
    <citation type="submission" date="2024-09" db="EMBL/GenBank/DDBJ databases">
        <authorList>
            <person name="Sun Q."/>
            <person name="Mori K."/>
        </authorList>
    </citation>
    <scope>NUCLEOTIDE SEQUENCE [LARGE SCALE GENOMIC DNA]</scope>
    <source>
        <strain evidence="1 2">TBRC 4938</strain>
    </source>
</reference>
<name>A0ABV6AQ87_9HYPH</name>
<organism evidence="1 2">
    <name type="scientific">Rhizobium puerariae</name>
    <dbReference type="NCBI Taxonomy" id="1585791"/>
    <lineage>
        <taxon>Bacteria</taxon>
        <taxon>Pseudomonadati</taxon>
        <taxon>Pseudomonadota</taxon>
        <taxon>Alphaproteobacteria</taxon>
        <taxon>Hyphomicrobiales</taxon>
        <taxon>Rhizobiaceae</taxon>
        <taxon>Rhizobium/Agrobacterium group</taxon>
        <taxon>Rhizobium</taxon>
    </lineage>
</organism>
<accession>A0ABV6AQ87</accession>
<dbReference type="RefSeq" id="WP_377264844.1">
    <property type="nucleotide sequence ID" value="NZ_JBHMAA010000032.1"/>
</dbReference>
<evidence type="ECO:0000313" key="2">
    <source>
        <dbReference type="Proteomes" id="UP001589692"/>
    </source>
</evidence>
<gene>
    <name evidence="1" type="ORF">ACFFP0_24525</name>
</gene>
<dbReference type="Proteomes" id="UP001589692">
    <property type="component" value="Unassembled WGS sequence"/>
</dbReference>